<evidence type="ECO:0000313" key="1">
    <source>
        <dbReference type="EMBL" id="MFM2484909.1"/>
    </source>
</evidence>
<name>A0ABW9G5F5_9GAMM</name>
<evidence type="ECO:0000313" key="2">
    <source>
        <dbReference type="Proteomes" id="UP001629953"/>
    </source>
</evidence>
<comment type="caution">
    <text evidence="1">The sequence shown here is derived from an EMBL/GenBank/DDBJ whole genome shotgun (WGS) entry which is preliminary data.</text>
</comment>
<protein>
    <recommendedName>
        <fullName evidence="3">META domain-containing protein</fullName>
    </recommendedName>
</protein>
<proteinExistence type="predicted"/>
<evidence type="ECO:0008006" key="3">
    <source>
        <dbReference type="Google" id="ProtNLM"/>
    </source>
</evidence>
<organism evidence="1 2">
    <name type="scientific">Celerinatantimonas yamalensis</name>
    <dbReference type="NCBI Taxonomy" id="559956"/>
    <lineage>
        <taxon>Bacteria</taxon>
        <taxon>Pseudomonadati</taxon>
        <taxon>Pseudomonadota</taxon>
        <taxon>Gammaproteobacteria</taxon>
        <taxon>Celerinatantimonadaceae</taxon>
        <taxon>Celerinatantimonas</taxon>
    </lineage>
</organism>
<dbReference type="PROSITE" id="PS51257">
    <property type="entry name" value="PROKAR_LIPOPROTEIN"/>
    <property type="match status" value="1"/>
</dbReference>
<keyword evidence="2" id="KW-1185">Reference proteome</keyword>
<sequence>MRIINSLINLSLAAMLAGCNGYPPPLNRAALNQTQWRATSPYDAHQYVQFNLRQVNQNLALYGQGGCHRFAGMMRVEGNRISLDTPLMKRNIQGCQVGREMMINHYIDVIQQGLIFDAGAFYSSDGSVVFHQQMPTAKNN</sequence>
<accession>A0ABW9G5F5</accession>
<dbReference type="RefSeq" id="WP_408623096.1">
    <property type="nucleotide sequence ID" value="NZ_JBEQCT010000002.1"/>
</dbReference>
<gene>
    <name evidence="1" type="ORF">ABUE30_07495</name>
</gene>
<dbReference type="EMBL" id="JBEQCT010000002">
    <property type="protein sequence ID" value="MFM2484909.1"/>
    <property type="molecule type" value="Genomic_DNA"/>
</dbReference>
<reference evidence="1 2" key="1">
    <citation type="journal article" date="2013" name="Int. J. Syst. Evol. Microbiol.">
        <title>Celerinatantimonas yamalensis sp. nov., a cold-adapted diazotrophic bacterium from a cold permafrost brine.</title>
        <authorList>
            <person name="Shcherbakova V."/>
            <person name="Chuvilskaya N."/>
            <person name="Rivkina E."/>
            <person name="Demidov N."/>
            <person name="Uchaeva V."/>
            <person name="Suetin S."/>
            <person name="Suzina N."/>
            <person name="Gilichinsky D."/>
        </authorList>
    </citation>
    <scope>NUCLEOTIDE SEQUENCE [LARGE SCALE GENOMIC DNA]</scope>
    <source>
        <strain evidence="1 2">C7</strain>
    </source>
</reference>
<dbReference type="Proteomes" id="UP001629953">
    <property type="component" value="Unassembled WGS sequence"/>
</dbReference>